<dbReference type="InterPro" id="IPR035067">
    <property type="entry name" value="V-type_ATPase_csu/dsu"/>
</dbReference>
<dbReference type="InterPro" id="IPR016727">
    <property type="entry name" value="ATPase_V0-cplx_dsu"/>
</dbReference>
<dbReference type="AlphaFoldDB" id="A0A1Y5I4C9"/>
<proteinExistence type="inferred from homology"/>
<comment type="similarity">
    <text evidence="1">Belongs to the V-ATPase V0D/AC39 subunit family.</text>
</comment>
<keyword evidence="2" id="KW-0813">Transport</keyword>
<accession>A0A1Y5I4C9</accession>
<evidence type="ECO:0000256" key="1">
    <source>
        <dbReference type="ARBA" id="ARBA00006709"/>
    </source>
</evidence>
<dbReference type="Gene3D" id="1.10.132.50">
    <property type="entry name" value="ATP synthase (C/AC39) subunit, domain 3"/>
    <property type="match status" value="1"/>
</dbReference>
<evidence type="ECO:0000256" key="4">
    <source>
        <dbReference type="ARBA" id="ARBA00023065"/>
    </source>
</evidence>
<evidence type="ECO:0000256" key="2">
    <source>
        <dbReference type="ARBA" id="ARBA00022448"/>
    </source>
</evidence>
<keyword evidence="3" id="KW-0375">Hydrogen ion transport</keyword>
<dbReference type="GO" id="GO:0046961">
    <property type="term" value="F:proton-transporting ATPase activity, rotational mechanism"/>
    <property type="evidence" value="ECO:0007669"/>
    <property type="project" value="InterPro"/>
</dbReference>
<dbReference type="InterPro" id="IPR002843">
    <property type="entry name" value="ATPase_V0-cplx_csu/dsu"/>
</dbReference>
<dbReference type="InterPro" id="IPR036079">
    <property type="entry name" value="ATPase_csu/dsu_sf"/>
</dbReference>
<dbReference type="GO" id="GO:0033179">
    <property type="term" value="C:proton-transporting V-type ATPase, V0 domain"/>
    <property type="evidence" value="ECO:0007669"/>
    <property type="project" value="InterPro"/>
</dbReference>
<dbReference type="InterPro" id="IPR044911">
    <property type="entry name" value="V-type_ATPase_csu/dsu_dom_3"/>
</dbReference>
<keyword evidence="4" id="KW-0406">Ion transport</keyword>
<dbReference type="EMBL" id="KZ155839">
    <property type="protein sequence ID" value="OUS41965.1"/>
    <property type="molecule type" value="Genomic_DNA"/>
</dbReference>
<evidence type="ECO:0000313" key="5">
    <source>
        <dbReference type="EMBL" id="OUS41965.1"/>
    </source>
</evidence>
<dbReference type="Pfam" id="PF01992">
    <property type="entry name" value="vATP-synt_AC39"/>
    <property type="match status" value="1"/>
</dbReference>
<sequence>FRELMYSLKDGFVDALVRGLKSELLSADDYDKIRQCESLADLKLYLASKRYRSELQSESDGLDPTRLVQLCVNKFVKHFKQLVVLASEPLTTVFKYITYSFMIDNVVLIMAGAVQSRSFAELSANCHPLGLFESIENLLIASDVQAIYRLVLIDTPISSYFSECLGHHALDETRIEFIRNSVHKAYLEDFVRVCQSFHDGSYHESVILDLIHFEADRRVINISISALDTEMSESDKLRLFPACGSLFPAGQAELARCTSWEEIQIVIRTYASSCPHFWRLRSVESGSLDKVLCEIESELCNRAFMSEAGHALFVAYVKLYEQELRNIMWIAECLVQQQQSRIDEGLVYLASKTTAIDLP</sequence>
<dbReference type="Gene3D" id="1.20.1690.10">
    <property type="entry name" value="V-type ATP synthase subunit C domain"/>
    <property type="match status" value="2"/>
</dbReference>
<reference evidence="5" key="1">
    <citation type="submission" date="2017-04" db="EMBL/GenBank/DDBJ databases">
        <title>Population genomics of picophytoplankton unveils novel chromosome hypervariability.</title>
        <authorList>
            <consortium name="DOE Joint Genome Institute"/>
            <person name="Blanc-Mathieu R."/>
            <person name="Krasovec M."/>
            <person name="Hebrard M."/>
            <person name="Yau S."/>
            <person name="Desgranges E."/>
            <person name="Martin J."/>
            <person name="Schackwitz W."/>
            <person name="Kuo A."/>
            <person name="Salin G."/>
            <person name="Donnadieu C."/>
            <person name="Desdevises Y."/>
            <person name="Sanchez-Ferandin S."/>
            <person name="Moreau H."/>
            <person name="Rivals E."/>
            <person name="Grigoriev I.V."/>
            <person name="Grimsley N."/>
            <person name="Eyre-Walker A."/>
            <person name="Piganeau G."/>
        </authorList>
    </citation>
    <scope>NUCLEOTIDE SEQUENCE [LARGE SCALE GENOMIC DNA]</scope>
    <source>
        <strain evidence="5">RCC 1115</strain>
    </source>
</reference>
<organism evidence="5">
    <name type="scientific">Ostreococcus tauri</name>
    <name type="common">Marine green alga</name>
    <dbReference type="NCBI Taxonomy" id="70448"/>
    <lineage>
        <taxon>Eukaryota</taxon>
        <taxon>Viridiplantae</taxon>
        <taxon>Chlorophyta</taxon>
        <taxon>Mamiellophyceae</taxon>
        <taxon>Mamiellales</taxon>
        <taxon>Bathycoccaceae</taxon>
        <taxon>Ostreococcus</taxon>
    </lineage>
</organism>
<dbReference type="PANTHER" id="PTHR11028">
    <property type="entry name" value="VACUOLAR ATP SYNTHASE SUBUNIT AC39"/>
    <property type="match status" value="1"/>
</dbReference>
<dbReference type="SUPFAM" id="SSF103486">
    <property type="entry name" value="V-type ATP synthase subunit C"/>
    <property type="match status" value="1"/>
</dbReference>
<dbReference type="Proteomes" id="UP000195557">
    <property type="component" value="Unassembled WGS sequence"/>
</dbReference>
<name>A0A1Y5I4C9_OSTTA</name>
<feature type="non-terminal residue" evidence="5">
    <location>
        <position position="1"/>
    </location>
</feature>
<protein>
    <submittedName>
        <fullName evidence="5">V-type proton ATPase subunit D2-like protein</fullName>
    </submittedName>
</protein>
<evidence type="ECO:0000256" key="3">
    <source>
        <dbReference type="ARBA" id="ARBA00022781"/>
    </source>
</evidence>
<gene>
    <name evidence="5" type="ORF">BE221DRAFT_63191</name>
</gene>